<keyword evidence="3" id="KW-1185">Reference proteome</keyword>
<sequence length="190" mass="21853">MDNLTEFNTAHNRRISMLGISDDNEKRNTNRKRKRHYVSFNEDEEIINPEDIDPSIGRFRNLVQTTIVPTTSKRAKVAESIGIQNNEFRMPKNMHSHHAAPDLYNDLPPESHSSNSSSNMSIYSSLSSRLGMVLPNPAPDVDMGQNFPNPTPFIPPQVQASDSMEPKKRNMRKKHGRGKNRYKLYWFKTL</sequence>
<evidence type="ECO:0000256" key="1">
    <source>
        <dbReference type="SAM" id="MobiDB-lite"/>
    </source>
</evidence>
<reference evidence="2" key="1">
    <citation type="journal article" date="2023" name="Insect Mol. Biol.">
        <title>Genome sequencing provides insights into the evolution of gene families encoding plant cell wall-degrading enzymes in longhorned beetles.</title>
        <authorList>
            <person name="Shin N.R."/>
            <person name="Okamura Y."/>
            <person name="Kirsch R."/>
            <person name="Pauchet Y."/>
        </authorList>
    </citation>
    <scope>NUCLEOTIDE SEQUENCE</scope>
    <source>
        <strain evidence="2">RBIC_L_NR</strain>
    </source>
</reference>
<dbReference type="Gene3D" id="6.10.250.1290">
    <property type="match status" value="1"/>
</dbReference>
<dbReference type="Proteomes" id="UP001162156">
    <property type="component" value="Unassembled WGS sequence"/>
</dbReference>
<feature type="compositionally biased region" description="Low complexity" evidence="1">
    <location>
        <begin position="111"/>
        <end position="121"/>
    </location>
</feature>
<protein>
    <submittedName>
        <fullName evidence="2">Uncharacterized protein</fullName>
    </submittedName>
</protein>
<comment type="caution">
    <text evidence="2">The sequence shown here is derived from an EMBL/GenBank/DDBJ whole genome shotgun (WGS) entry which is preliminary data.</text>
</comment>
<feature type="region of interest" description="Disordered" evidence="1">
    <location>
        <begin position="96"/>
        <end position="121"/>
    </location>
</feature>
<evidence type="ECO:0000313" key="2">
    <source>
        <dbReference type="EMBL" id="KAJ8936662.1"/>
    </source>
</evidence>
<organism evidence="2 3">
    <name type="scientific">Rhamnusium bicolor</name>
    <dbReference type="NCBI Taxonomy" id="1586634"/>
    <lineage>
        <taxon>Eukaryota</taxon>
        <taxon>Metazoa</taxon>
        <taxon>Ecdysozoa</taxon>
        <taxon>Arthropoda</taxon>
        <taxon>Hexapoda</taxon>
        <taxon>Insecta</taxon>
        <taxon>Pterygota</taxon>
        <taxon>Neoptera</taxon>
        <taxon>Endopterygota</taxon>
        <taxon>Coleoptera</taxon>
        <taxon>Polyphaga</taxon>
        <taxon>Cucujiformia</taxon>
        <taxon>Chrysomeloidea</taxon>
        <taxon>Cerambycidae</taxon>
        <taxon>Lepturinae</taxon>
        <taxon>Rhagiini</taxon>
        <taxon>Rhamnusium</taxon>
    </lineage>
</organism>
<dbReference type="EMBL" id="JANEYF010003402">
    <property type="protein sequence ID" value="KAJ8936662.1"/>
    <property type="molecule type" value="Genomic_DNA"/>
</dbReference>
<accession>A0AAV8XCB3</accession>
<gene>
    <name evidence="2" type="ORF">NQ314_012202</name>
</gene>
<proteinExistence type="predicted"/>
<feature type="region of interest" description="Disordered" evidence="1">
    <location>
        <begin position="134"/>
        <end position="177"/>
    </location>
</feature>
<evidence type="ECO:0000313" key="3">
    <source>
        <dbReference type="Proteomes" id="UP001162156"/>
    </source>
</evidence>
<name>A0AAV8XCB3_9CUCU</name>
<dbReference type="AlphaFoldDB" id="A0AAV8XCB3"/>